<dbReference type="PROSITE" id="PS00345">
    <property type="entry name" value="ETS_DOMAIN_1"/>
    <property type="match status" value="1"/>
</dbReference>
<dbReference type="VEuPathDB" id="VectorBase:LLOJ006357"/>
<proteinExistence type="inferred from homology"/>
<dbReference type="SUPFAM" id="SSF46785">
    <property type="entry name" value="Winged helix' DNA-binding domain"/>
    <property type="match status" value="1"/>
</dbReference>
<dbReference type="InterPro" id="IPR000418">
    <property type="entry name" value="Ets_dom"/>
</dbReference>
<dbReference type="VEuPathDB" id="VectorBase:LLONM1_003113"/>
<dbReference type="Proteomes" id="UP000092461">
    <property type="component" value="Unassembled WGS sequence"/>
</dbReference>
<dbReference type="EMBL" id="GITU01009187">
    <property type="protein sequence ID" value="MBC1177890.1"/>
    <property type="molecule type" value="Transcribed_RNA"/>
</dbReference>
<evidence type="ECO:0000259" key="5">
    <source>
        <dbReference type="PROSITE" id="PS51433"/>
    </source>
</evidence>
<dbReference type="EnsemblMetazoa" id="LLOJ006357-RA">
    <property type="protein sequence ID" value="LLOJ006357-PA"/>
    <property type="gene ID" value="LLOJ006357"/>
</dbReference>
<dbReference type="InterPro" id="IPR036388">
    <property type="entry name" value="WH-like_DNA-bd_sf"/>
</dbReference>
<dbReference type="GO" id="GO:0000981">
    <property type="term" value="F:DNA-binding transcription factor activity, RNA polymerase II-specific"/>
    <property type="evidence" value="ECO:0007669"/>
    <property type="project" value="TreeGrafter"/>
</dbReference>
<dbReference type="SMART" id="SM00413">
    <property type="entry name" value="ETS"/>
    <property type="match status" value="1"/>
</dbReference>
<sequence length="380" mass="44182">MNLLKTFDKTQIKVEEEDSDGHTSHDEMAYDQENDLGAIENIDLISGAPFFEYPRDEAATEDNDDIIILHMDIREPLNKLRALLEERLGQNLKYFHFWLQDAQMLEGHKNLVDQCVQGEGLVQINCQVLASSSKINIIDVLKPTDDILDEPIPPHQKKFGDQWAIDNQFKRDQARLQIPDNPRDWTTAQVRHWLQWAVRQFSLTQIKLQDWCINGKELCNITLPEFKKKVPNDPGDLFWTHLELLRKCKFVAVLQKTPTDGPREGILPTETVRGIQLWQFLLEILTDIEHRRIIQWVGGNGEFKLADPERVAQLWGERKNKPTMNYEKLSRALRFVYKFVCDLKQLIGYDAKDLARLVMECDIESTSRDKSSDWDLSATL</sequence>
<dbReference type="GO" id="GO:0005634">
    <property type="term" value="C:nucleus"/>
    <property type="evidence" value="ECO:0007669"/>
    <property type="project" value="UniProtKB-SubCell"/>
</dbReference>
<accession>A0A1B0CNN5</accession>
<dbReference type="SUPFAM" id="SSF47769">
    <property type="entry name" value="SAM/Pointed domain"/>
    <property type="match status" value="1"/>
</dbReference>
<evidence type="ECO:0000259" key="4">
    <source>
        <dbReference type="PROSITE" id="PS50061"/>
    </source>
</evidence>
<reference evidence="8" key="1">
    <citation type="submission" date="2012-05" db="EMBL/GenBank/DDBJ databases">
        <title>Whole Genome Assembly of Lutzomyia longipalpis.</title>
        <authorList>
            <person name="Richards S."/>
            <person name="Qu C."/>
            <person name="Dillon R."/>
            <person name="Worley K."/>
            <person name="Scherer S."/>
            <person name="Batterton M."/>
            <person name="Taylor A."/>
            <person name="Hawes A."/>
            <person name="Hernandez B."/>
            <person name="Kovar C."/>
            <person name="Mandapat C."/>
            <person name="Pham C."/>
            <person name="Qu C."/>
            <person name="Jing C."/>
            <person name="Bess C."/>
            <person name="Bandaranaike D."/>
            <person name="Ngo D."/>
            <person name="Ongeri F."/>
            <person name="Arias F."/>
            <person name="Lara F."/>
            <person name="Weissenberger G."/>
            <person name="Kamau G."/>
            <person name="Han H."/>
            <person name="Shen H."/>
            <person name="Dinh H."/>
            <person name="Khalil I."/>
            <person name="Jones J."/>
            <person name="Shafer J."/>
            <person name="Jayaseelan J."/>
            <person name="Quiroz J."/>
            <person name="Blankenburg K."/>
            <person name="Nguyen L."/>
            <person name="Jackson L."/>
            <person name="Francisco L."/>
            <person name="Tang L.-Y."/>
            <person name="Pu L.-L."/>
            <person name="Perales L."/>
            <person name="Lorensuhewa L."/>
            <person name="Munidasa M."/>
            <person name="Coyle M."/>
            <person name="Taylor M."/>
            <person name="Puazo M."/>
            <person name="Firestine M."/>
            <person name="Scheel M."/>
            <person name="Javaid M."/>
            <person name="Wang M."/>
            <person name="Li M."/>
            <person name="Tabassum N."/>
            <person name="Saada N."/>
            <person name="Osuji N."/>
            <person name="Aqrawi P."/>
            <person name="Fu Q."/>
            <person name="Thornton R."/>
            <person name="Raj R."/>
            <person name="Goodspeed R."/>
            <person name="Mata R."/>
            <person name="Najjar R."/>
            <person name="Gubbala S."/>
            <person name="Lee S."/>
            <person name="Denson S."/>
            <person name="Patil S."/>
            <person name="Macmil S."/>
            <person name="Qi S."/>
            <person name="Matskevitch T."/>
            <person name="Palculict T."/>
            <person name="Mathew T."/>
            <person name="Vee V."/>
            <person name="Velamala V."/>
            <person name="Korchina V."/>
            <person name="Cai W."/>
            <person name="Liu W."/>
            <person name="Dai W."/>
            <person name="Zou X."/>
            <person name="Zhu Y."/>
            <person name="Zhang Y."/>
            <person name="Wu Y.-Q."/>
            <person name="Xin Y."/>
            <person name="Nazarath L."/>
            <person name="Kovar C."/>
            <person name="Han Y."/>
            <person name="Muzny D."/>
            <person name="Gibbs R."/>
        </authorList>
    </citation>
    <scope>NUCLEOTIDE SEQUENCE [LARGE SCALE GENOMIC DNA]</scope>
    <source>
        <strain evidence="8">Jacobina</strain>
    </source>
</reference>
<dbReference type="Gene3D" id="1.10.150.50">
    <property type="entry name" value="Transcription Factor, Ets-1"/>
    <property type="match status" value="1"/>
</dbReference>
<dbReference type="AlphaFoldDB" id="A0A1B0CNN5"/>
<comment type="similarity">
    <text evidence="1 3">Belongs to the ETS family.</text>
</comment>
<evidence type="ECO:0000313" key="8">
    <source>
        <dbReference type="Proteomes" id="UP000092461"/>
    </source>
</evidence>
<dbReference type="FunFam" id="1.10.150.50:FF:000039">
    <property type="entry name" value="GA-binding protein alpha chain, putative"/>
    <property type="match status" value="1"/>
</dbReference>
<dbReference type="Pfam" id="PF02198">
    <property type="entry name" value="SAM_PNT"/>
    <property type="match status" value="1"/>
</dbReference>
<organism evidence="7 8">
    <name type="scientific">Lutzomyia longipalpis</name>
    <name type="common">Sand fly</name>
    <dbReference type="NCBI Taxonomy" id="7200"/>
    <lineage>
        <taxon>Eukaryota</taxon>
        <taxon>Metazoa</taxon>
        <taxon>Ecdysozoa</taxon>
        <taxon>Arthropoda</taxon>
        <taxon>Hexapoda</taxon>
        <taxon>Insecta</taxon>
        <taxon>Pterygota</taxon>
        <taxon>Neoptera</taxon>
        <taxon>Endopterygota</taxon>
        <taxon>Diptera</taxon>
        <taxon>Nematocera</taxon>
        <taxon>Psychodoidea</taxon>
        <taxon>Psychodidae</taxon>
        <taxon>Lutzomyia</taxon>
        <taxon>Lutzomyia</taxon>
    </lineage>
</organism>
<feature type="domain" description="ETS" evidence="4">
    <location>
        <begin position="275"/>
        <end position="337"/>
    </location>
</feature>
<dbReference type="FunFam" id="3.10.20.90:FF:000251">
    <property type="entry name" value="DNA-binding protein Ets97D"/>
    <property type="match status" value="1"/>
</dbReference>
<protein>
    <submittedName>
        <fullName evidence="6">Putative transcription factor</fullName>
    </submittedName>
</protein>
<evidence type="ECO:0000313" key="7">
    <source>
        <dbReference type="EnsemblMetazoa" id="LLOJ006357-PA"/>
    </source>
</evidence>
<dbReference type="Gene3D" id="3.10.20.90">
    <property type="entry name" value="Phosphatidylinositol 3-kinase Catalytic Subunit, Chain A, domain 1"/>
    <property type="match status" value="1"/>
</dbReference>
<dbReference type="PANTHER" id="PTHR11849">
    <property type="entry name" value="ETS"/>
    <property type="match status" value="1"/>
</dbReference>
<reference evidence="6" key="2">
    <citation type="journal article" date="2020" name="BMC">
        <title>Leishmania infection induces a limited differential gene expression in the sand fly midgut.</title>
        <authorList>
            <person name="Coutinho-Abreu I.V."/>
            <person name="Serafim T.D."/>
            <person name="Meneses C."/>
            <person name="Kamhawi S."/>
            <person name="Oliveira F."/>
            <person name="Valenzuela J.G."/>
        </authorList>
    </citation>
    <scope>NUCLEOTIDE SEQUENCE</scope>
    <source>
        <strain evidence="6">Jacobina</strain>
        <tissue evidence="6">Midgut</tissue>
    </source>
</reference>
<dbReference type="InterPro" id="IPR046328">
    <property type="entry name" value="ETS_fam"/>
</dbReference>
<reference evidence="7" key="3">
    <citation type="submission" date="2020-05" db="UniProtKB">
        <authorList>
            <consortium name="EnsemblMetazoa"/>
        </authorList>
    </citation>
    <scope>IDENTIFICATION</scope>
    <source>
        <strain evidence="7">Jacobina</strain>
    </source>
</reference>
<evidence type="ECO:0000256" key="3">
    <source>
        <dbReference type="RuleBase" id="RU004019"/>
    </source>
</evidence>
<dbReference type="SMART" id="SM00251">
    <property type="entry name" value="SAM_PNT"/>
    <property type="match status" value="1"/>
</dbReference>
<dbReference type="GO" id="GO:0030154">
    <property type="term" value="P:cell differentiation"/>
    <property type="evidence" value="ECO:0007669"/>
    <property type="project" value="TreeGrafter"/>
</dbReference>
<keyword evidence="3" id="KW-0539">Nucleus</keyword>
<dbReference type="InterPro" id="IPR024668">
    <property type="entry name" value="GABP_asu_N"/>
</dbReference>
<dbReference type="PROSITE" id="PS50061">
    <property type="entry name" value="ETS_DOMAIN_3"/>
    <property type="match status" value="1"/>
</dbReference>
<name>A0A1B0CNN5_LUTLO</name>
<keyword evidence="8" id="KW-1185">Reference proteome</keyword>
<evidence type="ECO:0000313" key="6">
    <source>
        <dbReference type="EMBL" id="MBC1177890.1"/>
    </source>
</evidence>
<dbReference type="Pfam" id="PF00178">
    <property type="entry name" value="Ets"/>
    <property type="match status" value="1"/>
</dbReference>
<feature type="domain" description="PNT" evidence="5">
    <location>
        <begin position="164"/>
        <end position="249"/>
    </location>
</feature>
<evidence type="ECO:0000256" key="2">
    <source>
        <dbReference type="ARBA" id="ARBA00023125"/>
    </source>
</evidence>
<dbReference type="PROSITE" id="PS51433">
    <property type="entry name" value="PNT"/>
    <property type="match status" value="1"/>
</dbReference>
<dbReference type="Gene3D" id="1.10.10.10">
    <property type="entry name" value="Winged helix-like DNA-binding domain superfamily/Winged helix DNA-binding domain"/>
    <property type="match status" value="1"/>
</dbReference>
<dbReference type="GO" id="GO:0043565">
    <property type="term" value="F:sequence-specific DNA binding"/>
    <property type="evidence" value="ECO:0007669"/>
    <property type="project" value="InterPro"/>
</dbReference>
<dbReference type="PANTHER" id="PTHR11849:SF195">
    <property type="entry name" value="GA-BINDING PROTEIN ALPHA CHAIN"/>
    <property type="match status" value="1"/>
</dbReference>
<comment type="subcellular location">
    <subcellularLocation>
        <location evidence="3">Nucleus</location>
    </subcellularLocation>
</comment>
<evidence type="ECO:0000256" key="1">
    <source>
        <dbReference type="ARBA" id="ARBA00005562"/>
    </source>
</evidence>
<dbReference type="InterPro" id="IPR013761">
    <property type="entry name" value="SAM/pointed_sf"/>
</dbReference>
<dbReference type="InterPro" id="IPR036390">
    <property type="entry name" value="WH_DNA-bd_sf"/>
</dbReference>
<keyword evidence="2 3" id="KW-0238">DNA-binding</keyword>
<dbReference type="PRINTS" id="PR00454">
    <property type="entry name" value="ETSDOMAIN"/>
</dbReference>
<dbReference type="InterPro" id="IPR003118">
    <property type="entry name" value="Pointed_dom"/>
</dbReference>
<dbReference type="Pfam" id="PF11620">
    <property type="entry name" value="GABP-alpha"/>
    <property type="match status" value="1"/>
</dbReference>
<dbReference type="EMBL" id="AJWK01020574">
    <property type="status" value="NOT_ANNOTATED_CDS"/>
    <property type="molecule type" value="Genomic_DNA"/>
</dbReference>